<evidence type="ECO:0000259" key="4">
    <source>
        <dbReference type="PROSITE" id="PS50983"/>
    </source>
</evidence>
<comment type="similarity">
    <text evidence="1">Belongs to the bacterial solute-binding protein 8 family.</text>
</comment>
<evidence type="ECO:0000256" key="3">
    <source>
        <dbReference type="SAM" id="MobiDB-lite"/>
    </source>
</evidence>
<dbReference type="AlphaFoldDB" id="A0A1M5AMV7"/>
<dbReference type="PANTHER" id="PTHR30535:SF34">
    <property type="entry name" value="MOLYBDATE-BINDING PROTEIN MOLA"/>
    <property type="match status" value="1"/>
</dbReference>
<feature type="region of interest" description="Disordered" evidence="3">
    <location>
        <begin position="40"/>
        <end position="65"/>
    </location>
</feature>
<dbReference type="STRING" id="2017.SAMN05444320_103190"/>
<dbReference type="InterPro" id="IPR054828">
    <property type="entry name" value="Vit_B12_bind_prot"/>
</dbReference>
<accession>A0A1M5AMV7</accession>
<dbReference type="CDD" id="cd01143">
    <property type="entry name" value="YvrC"/>
    <property type="match status" value="1"/>
</dbReference>
<dbReference type="SUPFAM" id="SSF53807">
    <property type="entry name" value="Helical backbone' metal receptor"/>
    <property type="match status" value="1"/>
</dbReference>
<dbReference type="Proteomes" id="UP000184501">
    <property type="component" value="Unassembled WGS sequence"/>
</dbReference>
<evidence type="ECO:0000313" key="6">
    <source>
        <dbReference type="Proteomes" id="UP000184501"/>
    </source>
</evidence>
<dbReference type="PROSITE" id="PS50983">
    <property type="entry name" value="FE_B12_PBP"/>
    <property type="match status" value="1"/>
</dbReference>
<sequence>MTGHSTHPGRRTRGRRLVAGVVALFTLAGLTACANREQAADPGATSSAPTSTSAFPVEVSVPGGRPVRLEKKPQRIVSLSPTTTEMLYAVGAGKQVVAVDKLSNHPAEAPRTELSGFNPNVEAVAGQTPDLVVASDDRNNLVSGLAAVKVPVLLLPAATTLDGTAEELRALGRATGHAAEADEAARGMRSEIEKIVRDTPKPARQLSYYHELDSKLYSVTSKTFIGQVYAMFGLRNIADAANSAAGDYPQLSAEHVVNANPDLVFLADLETPQAVAARPGWQGVTAVQRGHVVSLDPDTASRWGPRVVELVRQVAAAVAKAGK</sequence>
<feature type="compositionally biased region" description="Low complexity" evidence="3">
    <location>
        <begin position="40"/>
        <end position="56"/>
    </location>
</feature>
<dbReference type="GO" id="GO:0071281">
    <property type="term" value="P:cellular response to iron ion"/>
    <property type="evidence" value="ECO:0007669"/>
    <property type="project" value="TreeGrafter"/>
</dbReference>
<dbReference type="InterPro" id="IPR002491">
    <property type="entry name" value="ABC_transptr_periplasmic_BD"/>
</dbReference>
<dbReference type="NCBIfam" id="NF038402">
    <property type="entry name" value="TroA_like"/>
    <property type="match status" value="1"/>
</dbReference>
<protein>
    <submittedName>
        <fullName evidence="5">Iron complex transport system substrate-binding protein</fullName>
    </submittedName>
</protein>
<dbReference type="EMBL" id="FQVN01000003">
    <property type="protein sequence ID" value="SHF31505.1"/>
    <property type="molecule type" value="Genomic_DNA"/>
</dbReference>
<evidence type="ECO:0000313" key="5">
    <source>
        <dbReference type="EMBL" id="SHF31505.1"/>
    </source>
</evidence>
<organism evidence="5 6">
    <name type="scientific">Streptoalloteichus hindustanus</name>
    <dbReference type="NCBI Taxonomy" id="2017"/>
    <lineage>
        <taxon>Bacteria</taxon>
        <taxon>Bacillati</taxon>
        <taxon>Actinomycetota</taxon>
        <taxon>Actinomycetes</taxon>
        <taxon>Pseudonocardiales</taxon>
        <taxon>Pseudonocardiaceae</taxon>
        <taxon>Streptoalloteichus</taxon>
    </lineage>
</organism>
<dbReference type="OrthoDB" id="6495095at2"/>
<name>A0A1M5AMV7_STRHI</name>
<dbReference type="Gene3D" id="3.40.50.1980">
    <property type="entry name" value="Nitrogenase molybdenum iron protein domain"/>
    <property type="match status" value="2"/>
</dbReference>
<dbReference type="PANTHER" id="PTHR30535">
    <property type="entry name" value="VITAMIN B12-BINDING PROTEIN"/>
    <property type="match status" value="1"/>
</dbReference>
<proteinExistence type="inferred from homology"/>
<dbReference type="RefSeq" id="WP_073481393.1">
    <property type="nucleotide sequence ID" value="NZ_FQVN01000003.1"/>
</dbReference>
<evidence type="ECO:0000256" key="2">
    <source>
        <dbReference type="ARBA" id="ARBA00022729"/>
    </source>
</evidence>
<evidence type="ECO:0000256" key="1">
    <source>
        <dbReference type="ARBA" id="ARBA00008814"/>
    </source>
</evidence>
<gene>
    <name evidence="5" type="ORF">SAMN05444320_103190</name>
</gene>
<dbReference type="Pfam" id="PF01497">
    <property type="entry name" value="Peripla_BP_2"/>
    <property type="match status" value="1"/>
</dbReference>
<keyword evidence="2" id="KW-0732">Signal</keyword>
<keyword evidence="6" id="KW-1185">Reference proteome</keyword>
<dbReference type="InterPro" id="IPR050902">
    <property type="entry name" value="ABC_Transporter_SBP"/>
</dbReference>
<reference evidence="5 6" key="1">
    <citation type="submission" date="2016-11" db="EMBL/GenBank/DDBJ databases">
        <authorList>
            <person name="Jaros S."/>
            <person name="Januszkiewicz K."/>
            <person name="Wedrychowicz H."/>
        </authorList>
    </citation>
    <scope>NUCLEOTIDE SEQUENCE [LARGE SCALE GENOMIC DNA]</scope>
    <source>
        <strain evidence="5 6">DSM 44523</strain>
    </source>
</reference>
<feature type="domain" description="Fe/B12 periplasmic-binding" evidence="4">
    <location>
        <begin position="75"/>
        <end position="322"/>
    </location>
</feature>